<dbReference type="EMBL" id="CADEAL010002779">
    <property type="protein sequence ID" value="CAB1442099.1"/>
    <property type="molecule type" value="Genomic_DNA"/>
</dbReference>
<organism evidence="2 3">
    <name type="scientific">Pleuronectes platessa</name>
    <name type="common">European plaice</name>
    <dbReference type="NCBI Taxonomy" id="8262"/>
    <lineage>
        <taxon>Eukaryota</taxon>
        <taxon>Metazoa</taxon>
        <taxon>Chordata</taxon>
        <taxon>Craniata</taxon>
        <taxon>Vertebrata</taxon>
        <taxon>Euteleostomi</taxon>
        <taxon>Actinopterygii</taxon>
        <taxon>Neopterygii</taxon>
        <taxon>Teleostei</taxon>
        <taxon>Neoteleostei</taxon>
        <taxon>Acanthomorphata</taxon>
        <taxon>Carangaria</taxon>
        <taxon>Pleuronectiformes</taxon>
        <taxon>Pleuronectoidei</taxon>
        <taxon>Pleuronectidae</taxon>
        <taxon>Pleuronectes</taxon>
    </lineage>
</organism>
<sequence>MKAAECVTGAAPDGHVLTGGGAGDEQEENQRSSALPPEKQPNWLTCQAGSVHPEAFACKRRILHCRGDASGDGRAVQNRWQERDERADWLQVGQPAHLNRLD</sequence>
<reference evidence="2" key="1">
    <citation type="submission" date="2020-03" db="EMBL/GenBank/DDBJ databases">
        <authorList>
            <person name="Weist P."/>
        </authorList>
    </citation>
    <scope>NUCLEOTIDE SEQUENCE</scope>
</reference>
<keyword evidence="3" id="KW-1185">Reference proteome</keyword>
<evidence type="ECO:0000256" key="1">
    <source>
        <dbReference type="SAM" id="MobiDB-lite"/>
    </source>
</evidence>
<dbReference type="Proteomes" id="UP001153269">
    <property type="component" value="Unassembled WGS sequence"/>
</dbReference>
<evidence type="ECO:0000313" key="3">
    <source>
        <dbReference type="Proteomes" id="UP001153269"/>
    </source>
</evidence>
<gene>
    <name evidence="2" type="ORF">PLEPLA_LOCUS29802</name>
</gene>
<evidence type="ECO:0000313" key="2">
    <source>
        <dbReference type="EMBL" id="CAB1442099.1"/>
    </source>
</evidence>
<dbReference type="AlphaFoldDB" id="A0A9N7V2Z5"/>
<proteinExistence type="predicted"/>
<feature type="region of interest" description="Disordered" evidence="1">
    <location>
        <begin position="1"/>
        <end position="41"/>
    </location>
</feature>
<protein>
    <submittedName>
        <fullName evidence="2">Uncharacterized protein</fullName>
    </submittedName>
</protein>
<comment type="caution">
    <text evidence="2">The sequence shown here is derived from an EMBL/GenBank/DDBJ whole genome shotgun (WGS) entry which is preliminary data.</text>
</comment>
<accession>A0A9N7V2Z5</accession>
<name>A0A9N7V2Z5_PLEPL</name>